<dbReference type="HOGENOM" id="CLU_2250858_0_0_1"/>
<proteinExistence type="predicted"/>
<protein>
    <submittedName>
        <fullName evidence="1">Uncharacterized protein</fullName>
    </submittedName>
</protein>
<gene>
    <name evidence="1" type="ORF">OIDMADRAFT_20272</name>
</gene>
<dbReference type="InParanoid" id="A0A0C3GP77"/>
<keyword evidence="2" id="KW-1185">Reference proteome</keyword>
<evidence type="ECO:0000313" key="1">
    <source>
        <dbReference type="EMBL" id="KIM97860.1"/>
    </source>
</evidence>
<organism evidence="1 2">
    <name type="scientific">Oidiodendron maius (strain Zn)</name>
    <dbReference type="NCBI Taxonomy" id="913774"/>
    <lineage>
        <taxon>Eukaryota</taxon>
        <taxon>Fungi</taxon>
        <taxon>Dikarya</taxon>
        <taxon>Ascomycota</taxon>
        <taxon>Pezizomycotina</taxon>
        <taxon>Leotiomycetes</taxon>
        <taxon>Leotiomycetes incertae sedis</taxon>
        <taxon>Myxotrichaceae</taxon>
        <taxon>Oidiodendron</taxon>
    </lineage>
</organism>
<dbReference type="EMBL" id="KN832881">
    <property type="protein sequence ID" value="KIM97860.1"/>
    <property type="molecule type" value="Genomic_DNA"/>
</dbReference>
<name>A0A0C3GP77_OIDMZ</name>
<reference evidence="2" key="2">
    <citation type="submission" date="2015-01" db="EMBL/GenBank/DDBJ databases">
        <title>Evolutionary Origins and Diversification of the Mycorrhizal Mutualists.</title>
        <authorList>
            <consortium name="DOE Joint Genome Institute"/>
            <consortium name="Mycorrhizal Genomics Consortium"/>
            <person name="Kohler A."/>
            <person name="Kuo A."/>
            <person name="Nagy L.G."/>
            <person name="Floudas D."/>
            <person name="Copeland A."/>
            <person name="Barry K.W."/>
            <person name="Cichocki N."/>
            <person name="Veneault-Fourrey C."/>
            <person name="LaButti K."/>
            <person name="Lindquist E.A."/>
            <person name="Lipzen A."/>
            <person name="Lundell T."/>
            <person name="Morin E."/>
            <person name="Murat C."/>
            <person name="Riley R."/>
            <person name="Ohm R."/>
            <person name="Sun H."/>
            <person name="Tunlid A."/>
            <person name="Henrissat B."/>
            <person name="Grigoriev I.V."/>
            <person name="Hibbett D.S."/>
            <person name="Martin F."/>
        </authorList>
    </citation>
    <scope>NUCLEOTIDE SEQUENCE [LARGE SCALE GENOMIC DNA]</scope>
    <source>
        <strain evidence="2">Zn</strain>
    </source>
</reference>
<reference evidence="1 2" key="1">
    <citation type="submission" date="2014-04" db="EMBL/GenBank/DDBJ databases">
        <authorList>
            <consortium name="DOE Joint Genome Institute"/>
            <person name="Kuo A."/>
            <person name="Martino E."/>
            <person name="Perotto S."/>
            <person name="Kohler A."/>
            <person name="Nagy L.G."/>
            <person name="Floudas D."/>
            <person name="Copeland A."/>
            <person name="Barry K.W."/>
            <person name="Cichocki N."/>
            <person name="Veneault-Fourrey C."/>
            <person name="LaButti K."/>
            <person name="Lindquist E.A."/>
            <person name="Lipzen A."/>
            <person name="Lundell T."/>
            <person name="Morin E."/>
            <person name="Murat C."/>
            <person name="Sun H."/>
            <person name="Tunlid A."/>
            <person name="Henrissat B."/>
            <person name="Grigoriev I.V."/>
            <person name="Hibbett D.S."/>
            <person name="Martin F."/>
            <person name="Nordberg H.P."/>
            <person name="Cantor M.N."/>
            <person name="Hua S.X."/>
        </authorList>
    </citation>
    <scope>NUCLEOTIDE SEQUENCE [LARGE SCALE GENOMIC DNA]</scope>
    <source>
        <strain evidence="1 2">Zn</strain>
    </source>
</reference>
<accession>A0A0C3GP77</accession>
<dbReference type="Proteomes" id="UP000054321">
    <property type="component" value="Unassembled WGS sequence"/>
</dbReference>
<evidence type="ECO:0000313" key="2">
    <source>
        <dbReference type="Proteomes" id="UP000054321"/>
    </source>
</evidence>
<dbReference type="AlphaFoldDB" id="A0A0C3GP77"/>
<sequence length="104" mass="12257">MTGTYFTFRAKRVLTTYFLNHPPSTSPLEKLPRAFMEYATRWIWRGKLIAKTARCTRIEVSWKVVLEIDARLWHALGTTWENLKLYVMWKRGPGKEMSDESTGM</sequence>